<accession>A0A655Y1Q5</accession>
<evidence type="ECO:0000313" key="2">
    <source>
        <dbReference type="Proteomes" id="UP000044806"/>
    </source>
</evidence>
<dbReference type="EMBL" id="CWOW01000010">
    <property type="protein sequence ID" value="CSA69912.1"/>
    <property type="molecule type" value="Genomic_DNA"/>
</dbReference>
<sequence length="88" mass="10013">MTDVLFVFPVIFEHVPQHAPNKGYVTTRAQGNKVIRFCCSTGTTRIGNHDFAAVFLFCDQNVLHRDWVSFGGVRSNEQHRLTVVHVIE</sequence>
<reference evidence="1 2" key="1">
    <citation type="submission" date="2015-07" db="EMBL/GenBank/DDBJ databases">
        <authorList>
            <consortium name="Pathogen Informatics"/>
        </authorList>
    </citation>
    <scope>NUCLEOTIDE SEQUENCE [LARGE SCALE GENOMIC DNA]</scope>
    <source>
        <strain evidence="1 2">A51</strain>
    </source>
</reference>
<organism evidence="1 2">
    <name type="scientific">Vibrio cholerae</name>
    <dbReference type="NCBI Taxonomy" id="666"/>
    <lineage>
        <taxon>Bacteria</taxon>
        <taxon>Pseudomonadati</taxon>
        <taxon>Pseudomonadota</taxon>
        <taxon>Gammaproteobacteria</taxon>
        <taxon>Vibrionales</taxon>
        <taxon>Vibrionaceae</taxon>
        <taxon>Vibrio</taxon>
    </lineage>
</organism>
<evidence type="ECO:0000313" key="1">
    <source>
        <dbReference type="EMBL" id="CSA69912.1"/>
    </source>
</evidence>
<dbReference type="Proteomes" id="UP000044806">
    <property type="component" value="Unassembled WGS sequence"/>
</dbReference>
<protein>
    <submittedName>
        <fullName evidence="1">Uncharacterized protein</fullName>
    </submittedName>
</protein>
<name>A0A655Y1Q5_VIBCL</name>
<proteinExistence type="predicted"/>
<dbReference type="AlphaFoldDB" id="A0A655Y1Q5"/>
<gene>
    <name evidence="1" type="ORF">ERS013165_02221</name>
</gene>